<organism evidence="1">
    <name type="scientific">Anguilla anguilla</name>
    <name type="common">European freshwater eel</name>
    <name type="synonym">Muraena anguilla</name>
    <dbReference type="NCBI Taxonomy" id="7936"/>
    <lineage>
        <taxon>Eukaryota</taxon>
        <taxon>Metazoa</taxon>
        <taxon>Chordata</taxon>
        <taxon>Craniata</taxon>
        <taxon>Vertebrata</taxon>
        <taxon>Euteleostomi</taxon>
        <taxon>Actinopterygii</taxon>
        <taxon>Neopterygii</taxon>
        <taxon>Teleostei</taxon>
        <taxon>Anguilliformes</taxon>
        <taxon>Anguillidae</taxon>
        <taxon>Anguilla</taxon>
    </lineage>
</organism>
<reference evidence="1" key="2">
    <citation type="journal article" date="2015" name="Fish Shellfish Immunol.">
        <title>Early steps in the European eel (Anguilla anguilla)-Vibrio vulnificus interaction in the gills: Role of the RtxA13 toxin.</title>
        <authorList>
            <person name="Callol A."/>
            <person name="Pajuelo D."/>
            <person name="Ebbesson L."/>
            <person name="Teles M."/>
            <person name="MacKenzie S."/>
            <person name="Amaro C."/>
        </authorList>
    </citation>
    <scope>NUCLEOTIDE SEQUENCE</scope>
</reference>
<proteinExistence type="predicted"/>
<reference evidence="1" key="1">
    <citation type="submission" date="2014-11" db="EMBL/GenBank/DDBJ databases">
        <authorList>
            <person name="Amaro Gonzalez C."/>
        </authorList>
    </citation>
    <scope>NUCLEOTIDE SEQUENCE</scope>
</reference>
<dbReference type="AlphaFoldDB" id="A0A0E9XAY8"/>
<accession>A0A0E9XAY8</accession>
<dbReference type="EMBL" id="GBXM01008665">
    <property type="protein sequence ID" value="JAH99912.1"/>
    <property type="molecule type" value="Transcribed_RNA"/>
</dbReference>
<evidence type="ECO:0000313" key="1">
    <source>
        <dbReference type="EMBL" id="JAH99912.1"/>
    </source>
</evidence>
<protein>
    <submittedName>
        <fullName evidence="1">Uncharacterized protein</fullName>
    </submittedName>
</protein>
<sequence length="36" mass="4049">MITMLFAVLAISCGIPYLITEPLISNTMFFFHNKGN</sequence>
<name>A0A0E9XAY8_ANGAN</name>